<evidence type="ECO:0000256" key="2">
    <source>
        <dbReference type="ARBA" id="ARBA00022771"/>
    </source>
</evidence>
<dbReference type="SMART" id="SM00355">
    <property type="entry name" value="ZnF_C2H2"/>
    <property type="match status" value="2"/>
</dbReference>
<dbReference type="PROSITE" id="PS50157">
    <property type="entry name" value="ZINC_FINGER_C2H2_2"/>
    <property type="match status" value="2"/>
</dbReference>
<proteinExistence type="predicted"/>
<evidence type="ECO:0000313" key="6">
    <source>
        <dbReference type="EMBL" id="CAG5117065.1"/>
    </source>
</evidence>
<feature type="domain" description="C2H2-type" evidence="5">
    <location>
        <begin position="22"/>
        <end position="41"/>
    </location>
</feature>
<dbReference type="PROSITE" id="PS00028">
    <property type="entry name" value="ZINC_FINGER_C2H2_1"/>
    <property type="match status" value="1"/>
</dbReference>
<evidence type="ECO:0000313" key="7">
    <source>
        <dbReference type="Proteomes" id="UP000678393"/>
    </source>
</evidence>
<evidence type="ECO:0000259" key="5">
    <source>
        <dbReference type="PROSITE" id="PS50157"/>
    </source>
</evidence>
<dbReference type="Proteomes" id="UP000678393">
    <property type="component" value="Unassembled WGS sequence"/>
</dbReference>
<evidence type="ECO:0000256" key="4">
    <source>
        <dbReference type="PROSITE-ProRule" id="PRU00042"/>
    </source>
</evidence>
<dbReference type="AlphaFoldDB" id="A0A8S3YNP4"/>
<accession>A0A8S3YNP4</accession>
<dbReference type="FunFam" id="3.30.160.60:FF:000446">
    <property type="entry name" value="Zinc finger protein"/>
    <property type="match status" value="1"/>
</dbReference>
<evidence type="ECO:0000256" key="3">
    <source>
        <dbReference type="ARBA" id="ARBA00022833"/>
    </source>
</evidence>
<organism evidence="6 7">
    <name type="scientific">Candidula unifasciata</name>
    <dbReference type="NCBI Taxonomy" id="100452"/>
    <lineage>
        <taxon>Eukaryota</taxon>
        <taxon>Metazoa</taxon>
        <taxon>Spiralia</taxon>
        <taxon>Lophotrochozoa</taxon>
        <taxon>Mollusca</taxon>
        <taxon>Gastropoda</taxon>
        <taxon>Heterobranchia</taxon>
        <taxon>Euthyneura</taxon>
        <taxon>Panpulmonata</taxon>
        <taxon>Eupulmonata</taxon>
        <taxon>Stylommatophora</taxon>
        <taxon>Helicina</taxon>
        <taxon>Helicoidea</taxon>
        <taxon>Geomitridae</taxon>
        <taxon>Candidula</taxon>
    </lineage>
</organism>
<sequence>IFKSAAQRTSHFTEQSDGGRGYTCDNCGKSYTLSHVLSRHRWKCQGLRVINCNVCQASFYRMDHLKKHMLRHRVI</sequence>
<keyword evidence="2 4" id="KW-0863">Zinc-finger</keyword>
<keyword evidence="1" id="KW-0479">Metal-binding</keyword>
<evidence type="ECO:0000256" key="1">
    <source>
        <dbReference type="ARBA" id="ARBA00022723"/>
    </source>
</evidence>
<dbReference type="InterPro" id="IPR036236">
    <property type="entry name" value="Znf_C2H2_sf"/>
</dbReference>
<comment type="caution">
    <text evidence="6">The sequence shown here is derived from an EMBL/GenBank/DDBJ whole genome shotgun (WGS) entry which is preliminary data.</text>
</comment>
<protein>
    <recommendedName>
        <fullName evidence="5">C2H2-type domain-containing protein</fullName>
    </recommendedName>
</protein>
<keyword evidence="3" id="KW-0862">Zinc</keyword>
<dbReference type="OrthoDB" id="3437960at2759"/>
<feature type="non-terminal residue" evidence="6">
    <location>
        <position position="1"/>
    </location>
</feature>
<gene>
    <name evidence="6" type="ORF">CUNI_LOCUS2623</name>
</gene>
<dbReference type="GO" id="GO:0008270">
    <property type="term" value="F:zinc ion binding"/>
    <property type="evidence" value="ECO:0007669"/>
    <property type="project" value="UniProtKB-KW"/>
</dbReference>
<reference evidence="6" key="1">
    <citation type="submission" date="2021-04" db="EMBL/GenBank/DDBJ databases">
        <authorList>
            <consortium name="Molecular Ecology Group"/>
        </authorList>
    </citation>
    <scope>NUCLEOTIDE SEQUENCE</scope>
</reference>
<dbReference type="InterPro" id="IPR013087">
    <property type="entry name" value="Znf_C2H2_type"/>
</dbReference>
<keyword evidence="7" id="KW-1185">Reference proteome</keyword>
<dbReference type="SUPFAM" id="SSF57667">
    <property type="entry name" value="beta-beta-alpha zinc fingers"/>
    <property type="match status" value="1"/>
</dbReference>
<dbReference type="EMBL" id="CAJHNH020000341">
    <property type="protein sequence ID" value="CAG5117065.1"/>
    <property type="molecule type" value="Genomic_DNA"/>
</dbReference>
<dbReference type="Pfam" id="PF00096">
    <property type="entry name" value="zf-C2H2"/>
    <property type="match status" value="2"/>
</dbReference>
<name>A0A8S3YNP4_9EUPU</name>
<feature type="domain" description="C2H2-type" evidence="5">
    <location>
        <begin position="50"/>
        <end position="72"/>
    </location>
</feature>
<dbReference type="Gene3D" id="3.30.160.60">
    <property type="entry name" value="Classic Zinc Finger"/>
    <property type="match status" value="1"/>
</dbReference>